<evidence type="ECO:0000313" key="3">
    <source>
        <dbReference type="EMBL" id="CAF3751468.1"/>
    </source>
</evidence>
<dbReference type="EMBL" id="CAJNOQ010018060">
    <property type="protein sequence ID" value="CAF1416799.1"/>
    <property type="molecule type" value="Genomic_DNA"/>
</dbReference>
<dbReference type="OrthoDB" id="9996473at2759"/>
<evidence type="ECO:0000313" key="2">
    <source>
        <dbReference type="EMBL" id="CAF1416799.1"/>
    </source>
</evidence>
<reference evidence="2" key="1">
    <citation type="submission" date="2021-02" db="EMBL/GenBank/DDBJ databases">
        <authorList>
            <person name="Nowell W R."/>
        </authorList>
    </citation>
    <scope>NUCLEOTIDE SEQUENCE</scope>
</reference>
<gene>
    <name evidence="2" type="ORF">GPM918_LOCUS33621</name>
    <name evidence="1" type="ORF">OVA965_LOCUS13578</name>
    <name evidence="4" type="ORF">SRO942_LOCUS34307</name>
    <name evidence="3" type="ORF">TMI583_LOCUS13581</name>
</gene>
<dbReference type="Proteomes" id="UP000681722">
    <property type="component" value="Unassembled WGS sequence"/>
</dbReference>
<dbReference type="Proteomes" id="UP000663829">
    <property type="component" value="Unassembled WGS sequence"/>
</dbReference>
<evidence type="ECO:0000313" key="5">
    <source>
        <dbReference type="Proteomes" id="UP000663829"/>
    </source>
</evidence>
<dbReference type="SUPFAM" id="SSF63491">
    <property type="entry name" value="BAG domain"/>
    <property type="match status" value="1"/>
</dbReference>
<proteinExistence type="predicted"/>
<comment type="caution">
    <text evidence="2">The sequence shown here is derived from an EMBL/GenBank/DDBJ whole genome shotgun (WGS) entry which is preliminary data.</text>
</comment>
<protein>
    <submittedName>
        <fullName evidence="2">Uncharacterized protein</fullName>
    </submittedName>
</protein>
<evidence type="ECO:0000313" key="4">
    <source>
        <dbReference type="EMBL" id="CAF4302207.1"/>
    </source>
</evidence>
<dbReference type="EMBL" id="CAJNOK010005682">
    <property type="protein sequence ID" value="CAF0980873.1"/>
    <property type="molecule type" value="Genomic_DNA"/>
</dbReference>
<sequence>MTEQCLLPTPPTFSQMMEDLESMLPDDTILKVFSLEDSAEQAENYIQRNENVHMKEIEQACWLIDKFLDRLNKIYRLESLSSSTLNDEQQSTSGENVEPKLKSIIEELERCIEKLQSNNFND</sequence>
<dbReference type="EMBL" id="CAJOBC010083487">
    <property type="protein sequence ID" value="CAF4302207.1"/>
    <property type="molecule type" value="Genomic_DNA"/>
</dbReference>
<dbReference type="Proteomes" id="UP000682733">
    <property type="component" value="Unassembled WGS sequence"/>
</dbReference>
<name>A0A815MIC1_9BILA</name>
<keyword evidence="5" id="KW-1185">Reference proteome</keyword>
<dbReference type="EMBL" id="CAJOBA010005688">
    <property type="protein sequence ID" value="CAF3751468.1"/>
    <property type="molecule type" value="Genomic_DNA"/>
</dbReference>
<dbReference type="AlphaFoldDB" id="A0A815MIC1"/>
<dbReference type="Proteomes" id="UP000677228">
    <property type="component" value="Unassembled WGS sequence"/>
</dbReference>
<evidence type="ECO:0000313" key="1">
    <source>
        <dbReference type="EMBL" id="CAF0980873.1"/>
    </source>
</evidence>
<organism evidence="2 5">
    <name type="scientific">Didymodactylos carnosus</name>
    <dbReference type="NCBI Taxonomy" id="1234261"/>
    <lineage>
        <taxon>Eukaryota</taxon>
        <taxon>Metazoa</taxon>
        <taxon>Spiralia</taxon>
        <taxon>Gnathifera</taxon>
        <taxon>Rotifera</taxon>
        <taxon>Eurotatoria</taxon>
        <taxon>Bdelloidea</taxon>
        <taxon>Philodinida</taxon>
        <taxon>Philodinidae</taxon>
        <taxon>Didymodactylos</taxon>
    </lineage>
</organism>
<accession>A0A815MIC1</accession>